<feature type="domain" description="C2H2-type" evidence="14">
    <location>
        <begin position="228"/>
        <end position="255"/>
    </location>
</feature>
<keyword evidence="5" id="KW-0677">Repeat</keyword>
<dbReference type="PANTHER" id="PTHR16515">
    <property type="entry name" value="PR DOMAIN ZINC FINGER PROTEIN"/>
    <property type="match status" value="1"/>
</dbReference>
<keyword evidence="9" id="KW-0238">DNA-binding</keyword>
<dbReference type="PROSITE" id="PS00028">
    <property type="entry name" value="ZINC_FINGER_C2H2_1"/>
    <property type="match status" value="8"/>
</dbReference>
<evidence type="ECO:0000256" key="3">
    <source>
        <dbReference type="ARBA" id="ARBA00006991"/>
    </source>
</evidence>
<keyword evidence="10" id="KW-0804">Transcription</keyword>
<feature type="domain" description="C2H2-type" evidence="14">
    <location>
        <begin position="393"/>
        <end position="420"/>
    </location>
</feature>
<reference evidence="15" key="3">
    <citation type="submission" date="2025-08" db="UniProtKB">
        <authorList>
            <consortium name="Ensembl"/>
        </authorList>
    </citation>
    <scope>IDENTIFICATION</scope>
</reference>
<dbReference type="FunFam" id="3.30.160.60:FF:000710">
    <property type="entry name" value="Zinc finger protein 768"/>
    <property type="match status" value="1"/>
</dbReference>
<proteinExistence type="inferred from homology"/>
<evidence type="ECO:0000256" key="9">
    <source>
        <dbReference type="ARBA" id="ARBA00023125"/>
    </source>
</evidence>
<reference evidence="16" key="1">
    <citation type="journal article" date="2014" name="PLoS ONE">
        <title>The genome and linkage map of the northern pike (Esox lucius): conserved synteny revealed between the salmonid sister group and the Neoteleostei.</title>
        <authorList>
            <person name="Rondeau E.B."/>
            <person name="Minkley D.R."/>
            <person name="Leong J.S."/>
            <person name="Messmer A.M."/>
            <person name="Jantzen J.R."/>
            <person name="von Schalburg K.R."/>
            <person name="Lemon C."/>
            <person name="Bird N.H."/>
            <person name="Koop B.F."/>
        </authorList>
    </citation>
    <scope>NUCLEOTIDE SEQUENCE</scope>
</reference>
<keyword evidence="4" id="KW-0479">Metal-binding</keyword>
<comment type="subcellular location">
    <subcellularLocation>
        <location evidence="2">Nucleus</location>
    </subcellularLocation>
</comment>
<dbReference type="OrthoDB" id="40579at2759"/>
<evidence type="ECO:0000256" key="13">
    <source>
        <dbReference type="SAM" id="MobiDB-lite"/>
    </source>
</evidence>
<dbReference type="Gene3D" id="3.30.160.60">
    <property type="entry name" value="Classic Zinc Finger"/>
    <property type="match status" value="8"/>
</dbReference>
<accession>A0A6Q2X5L1</accession>
<evidence type="ECO:0000313" key="16">
    <source>
        <dbReference type="Proteomes" id="UP000265140"/>
    </source>
</evidence>
<dbReference type="GO" id="GO:0042802">
    <property type="term" value="F:identical protein binding"/>
    <property type="evidence" value="ECO:0007669"/>
    <property type="project" value="UniProtKB-ARBA"/>
</dbReference>
<dbReference type="Ensembl" id="ENSELUT00000063804.2">
    <property type="protein sequence ID" value="ENSELUP00000049329.1"/>
    <property type="gene ID" value="ENSELUG00000023957.3"/>
</dbReference>
<evidence type="ECO:0000259" key="14">
    <source>
        <dbReference type="PROSITE" id="PS50157"/>
    </source>
</evidence>
<dbReference type="Proteomes" id="UP000265140">
    <property type="component" value="Chromosome 2"/>
</dbReference>
<dbReference type="GO" id="GO:0008270">
    <property type="term" value="F:zinc ion binding"/>
    <property type="evidence" value="ECO:0007669"/>
    <property type="project" value="UniProtKB-KW"/>
</dbReference>
<dbReference type="InParanoid" id="A0A6Q2X5L1"/>
<feature type="domain" description="C2H2-type" evidence="14">
    <location>
        <begin position="421"/>
        <end position="448"/>
    </location>
</feature>
<evidence type="ECO:0000256" key="2">
    <source>
        <dbReference type="ARBA" id="ARBA00004123"/>
    </source>
</evidence>
<keyword evidence="6 12" id="KW-0863">Zinc-finger</keyword>
<dbReference type="InterPro" id="IPR036236">
    <property type="entry name" value="Znf_C2H2_sf"/>
</dbReference>
<comment type="similarity">
    <text evidence="3">Belongs to the krueppel C2H2-type zinc-finger protein family.</text>
</comment>
<evidence type="ECO:0000256" key="10">
    <source>
        <dbReference type="ARBA" id="ARBA00023163"/>
    </source>
</evidence>
<dbReference type="FunFam" id="3.30.160.60:FF:002343">
    <property type="entry name" value="Zinc finger protein 33A"/>
    <property type="match status" value="1"/>
</dbReference>
<evidence type="ECO:0000313" key="15">
    <source>
        <dbReference type="Ensembl" id="ENSELUP00000049329.1"/>
    </source>
</evidence>
<dbReference type="Bgee" id="ENSELUG00000023957">
    <property type="expression patterns" value="Expressed in ovary and 15 other cell types or tissues"/>
</dbReference>
<dbReference type="GO" id="GO:0003677">
    <property type="term" value="F:DNA binding"/>
    <property type="evidence" value="ECO:0007669"/>
    <property type="project" value="UniProtKB-KW"/>
</dbReference>
<dbReference type="GeneID" id="105025976"/>
<evidence type="ECO:0000256" key="6">
    <source>
        <dbReference type="ARBA" id="ARBA00022771"/>
    </source>
</evidence>
<evidence type="ECO:0000256" key="12">
    <source>
        <dbReference type="PROSITE-ProRule" id="PRU00042"/>
    </source>
</evidence>
<reference evidence="15" key="2">
    <citation type="submission" date="2020-02" db="EMBL/GenBank/DDBJ databases">
        <title>Esox lucius (northern pike) genome, fEsoLuc1, primary haplotype.</title>
        <authorList>
            <person name="Myers G."/>
            <person name="Karagic N."/>
            <person name="Meyer A."/>
            <person name="Pippel M."/>
            <person name="Reichard M."/>
            <person name="Winkler S."/>
            <person name="Tracey A."/>
            <person name="Sims Y."/>
            <person name="Howe K."/>
            <person name="Rhie A."/>
            <person name="Formenti G."/>
            <person name="Durbin R."/>
            <person name="Fedrigo O."/>
            <person name="Jarvis E.D."/>
        </authorList>
    </citation>
    <scope>NUCLEOTIDE SEQUENCE [LARGE SCALE GENOMIC DNA]</scope>
</reference>
<feature type="domain" description="C2H2-type" evidence="14">
    <location>
        <begin position="284"/>
        <end position="311"/>
    </location>
</feature>
<dbReference type="SMART" id="SM00355">
    <property type="entry name" value="ZnF_C2H2"/>
    <property type="match status" value="9"/>
</dbReference>
<dbReference type="PROSITE" id="PS50157">
    <property type="entry name" value="ZINC_FINGER_C2H2_2"/>
    <property type="match status" value="8"/>
</dbReference>
<dbReference type="OMA" id="MSNCQGK"/>
<evidence type="ECO:0000256" key="1">
    <source>
        <dbReference type="ARBA" id="ARBA00003767"/>
    </source>
</evidence>
<dbReference type="FunFam" id="3.30.160.60:FF:000253">
    <property type="entry name" value="Crooked legs, isoform H"/>
    <property type="match status" value="1"/>
</dbReference>
<comment type="function">
    <text evidence="1">May be involved in transcriptional regulation.</text>
</comment>
<dbReference type="KEGG" id="els:105025976"/>
<feature type="domain" description="C2H2-type" evidence="14">
    <location>
        <begin position="312"/>
        <end position="339"/>
    </location>
</feature>
<evidence type="ECO:0000256" key="8">
    <source>
        <dbReference type="ARBA" id="ARBA00023015"/>
    </source>
</evidence>
<dbReference type="GO" id="GO:0005634">
    <property type="term" value="C:nucleus"/>
    <property type="evidence" value="ECO:0007669"/>
    <property type="project" value="UniProtKB-SubCell"/>
</dbReference>
<dbReference type="GO" id="GO:0010468">
    <property type="term" value="P:regulation of gene expression"/>
    <property type="evidence" value="ECO:0007669"/>
    <property type="project" value="TreeGrafter"/>
</dbReference>
<keyword evidence="16" id="KW-1185">Reference proteome</keyword>
<dbReference type="InterPro" id="IPR050331">
    <property type="entry name" value="Zinc_finger"/>
</dbReference>
<evidence type="ECO:0000256" key="7">
    <source>
        <dbReference type="ARBA" id="ARBA00022833"/>
    </source>
</evidence>
<dbReference type="AlphaFoldDB" id="A0A6Q2X5L1"/>
<protein>
    <recommendedName>
        <fullName evidence="14">C2H2-type domain-containing protein</fullName>
    </recommendedName>
</protein>
<keyword evidence="11" id="KW-0539">Nucleus</keyword>
<dbReference type="FunFam" id="3.30.160.60:FF:000966">
    <property type="entry name" value="ZFP90 zinc finger protein"/>
    <property type="match status" value="1"/>
</dbReference>
<feature type="region of interest" description="Disordered" evidence="13">
    <location>
        <begin position="75"/>
        <end position="102"/>
    </location>
</feature>
<dbReference type="InterPro" id="IPR013087">
    <property type="entry name" value="Znf_C2H2_type"/>
</dbReference>
<feature type="domain" description="C2H2-type" evidence="14">
    <location>
        <begin position="256"/>
        <end position="283"/>
    </location>
</feature>
<evidence type="ECO:0000256" key="11">
    <source>
        <dbReference type="ARBA" id="ARBA00023242"/>
    </source>
</evidence>
<dbReference type="SUPFAM" id="SSF57667">
    <property type="entry name" value="beta-beta-alpha zinc fingers"/>
    <property type="match status" value="4"/>
</dbReference>
<name>A0A6Q2X5L1_ESOLU</name>
<keyword evidence="7" id="KW-0862">Zinc</keyword>
<feature type="domain" description="C2H2-type" evidence="14">
    <location>
        <begin position="340"/>
        <end position="367"/>
    </location>
</feature>
<dbReference type="FunFam" id="3.30.160.60:FF:002063">
    <property type="entry name" value="RB associated KRAB zinc finger"/>
    <property type="match status" value="1"/>
</dbReference>
<keyword evidence="8" id="KW-0805">Transcription regulation</keyword>
<evidence type="ECO:0000256" key="5">
    <source>
        <dbReference type="ARBA" id="ARBA00022737"/>
    </source>
</evidence>
<feature type="domain" description="C2H2-type" evidence="14">
    <location>
        <begin position="200"/>
        <end position="227"/>
    </location>
</feature>
<evidence type="ECO:0000256" key="4">
    <source>
        <dbReference type="ARBA" id="ARBA00022723"/>
    </source>
</evidence>
<dbReference type="RefSeq" id="XP_010895390.1">
    <property type="nucleotide sequence ID" value="XM_010897088.4"/>
</dbReference>
<reference evidence="15" key="4">
    <citation type="submission" date="2025-09" db="UniProtKB">
        <authorList>
            <consortium name="Ensembl"/>
        </authorList>
    </citation>
    <scope>IDENTIFICATION</scope>
</reference>
<dbReference type="FunFam" id="3.30.160.60:FF:000557">
    <property type="entry name" value="zinc finger and SCAN domain-containing protein 29"/>
    <property type="match status" value="1"/>
</dbReference>
<dbReference type="FunFam" id="3.30.160.60:FF:000508">
    <property type="entry name" value="Myeloid zinc finger 1"/>
    <property type="match status" value="1"/>
</dbReference>
<organism evidence="15 16">
    <name type="scientific">Esox lucius</name>
    <name type="common">Northern pike</name>
    <dbReference type="NCBI Taxonomy" id="8010"/>
    <lineage>
        <taxon>Eukaryota</taxon>
        <taxon>Metazoa</taxon>
        <taxon>Chordata</taxon>
        <taxon>Craniata</taxon>
        <taxon>Vertebrata</taxon>
        <taxon>Euteleostomi</taxon>
        <taxon>Actinopterygii</taxon>
        <taxon>Neopterygii</taxon>
        <taxon>Teleostei</taxon>
        <taxon>Protacanthopterygii</taxon>
        <taxon>Esociformes</taxon>
        <taxon>Esocidae</taxon>
        <taxon>Esox</taxon>
    </lineage>
</organism>
<dbReference type="Pfam" id="PF00096">
    <property type="entry name" value="zf-C2H2"/>
    <property type="match status" value="7"/>
</dbReference>
<dbReference type="PANTHER" id="PTHR16515:SF49">
    <property type="entry name" value="GASTRULA ZINC FINGER PROTEIN XLCGF49.1-LIKE-RELATED"/>
    <property type="match status" value="1"/>
</dbReference>
<dbReference type="GeneTree" id="ENSGT01150000286944"/>
<sequence length="451" mass="51026">MSNCQGKVSYLNIFVFSSVTLATPLTAVAVEISVAVEKAFLEYQDEISRSKEENQRLQRLLDSVFNPDLKLHKAEPPQLTLTVSGDEVPSDQQHSERDWSDQEDTEFFISCVESDSDPDSSQVSHLYQTGKTAAEEIQTKSEGDDGVSESTSAAPLTQIKPLKIKRTLLKKGQSSYVCDEGKTISKLNEPPTARTRKRSYSCNECTATYDRPCHLETHKRTHTGEKPYECTDCGKRFNRKHCLHVHMLTHTGEKPYCCHYCGKCFALNTRLIDHLRIHTGEKPYKCPFCARCFTFPSHLSRHKKLHTGERPFQCNVCGKCYTRKEHLTDHMRSHTGTKPYSCKQCGKSYALQGNLRLHMASHTGGKLCKCPVCGLGVLNLSRHMQVHTGEKPHQCQDCGKCFNRKEKLTEHLRTHTGEKPYRCQNCGECFRLNVTLKKHMATHTAAVSPTP</sequence>